<evidence type="ECO:0000313" key="6">
    <source>
        <dbReference type="EMBL" id="CAG7822582.1"/>
    </source>
</evidence>
<dbReference type="PROSITE" id="PS50279">
    <property type="entry name" value="BPTI_KUNITZ_2"/>
    <property type="match status" value="1"/>
</dbReference>
<feature type="signal peptide" evidence="4">
    <location>
        <begin position="1"/>
        <end position="19"/>
    </location>
</feature>
<reference evidence="6" key="1">
    <citation type="submission" date="2021-06" db="EMBL/GenBank/DDBJ databases">
        <authorList>
            <person name="Hodson N. C."/>
            <person name="Mongue J. A."/>
            <person name="Jaron S. K."/>
        </authorList>
    </citation>
    <scope>NUCLEOTIDE SEQUENCE</scope>
</reference>
<feature type="chain" id="PRO_5035243125" description="BPTI/Kunitz inhibitor domain-containing protein" evidence="4">
    <location>
        <begin position="20"/>
        <end position="236"/>
    </location>
</feature>
<evidence type="ECO:0000259" key="5">
    <source>
        <dbReference type="PROSITE" id="PS50279"/>
    </source>
</evidence>
<keyword evidence="1" id="KW-0646">Protease inhibitor</keyword>
<feature type="region of interest" description="Disordered" evidence="3">
    <location>
        <begin position="169"/>
        <end position="188"/>
    </location>
</feature>
<evidence type="ECO:0000256" key="2">
    <source>
        <dbReference type="ARBA" id="ARBA00022900"/>
    </source>
</evidence>
<dbReference type="InterPro" id="IPR050098">
    <property type="entry name" value="TFPI/VKTCI-like"/>
</dbReference>
<accession>A0A8J2PBU1</accession>
<dbReference type="PANTHER" id="PTHR10083">
    <property type="entry name" value="KUNITZ-TYPE PROTEASE INHIBITOR-RELATED"/>
    <property type="match status" value="1"/>
</dbReference>
<feature type="domain" description="BPTI/Kunitz inhibitor" evidence="5">
    <location>
        <begin position="29"/>
        <end position="72"/>
    </location>
</feature>
<name>A0A8J2PBU1_9HEXA</name>
<dbReference type="Proteomes" id="UP000708208">
    <property type="component" value="Unassembled WGS sequence"/>
</dbReference>
<evidence type="ECO:0000256" key="3">
    <source>
        <dbReference type="SAM" id="MobiDB-lite"/>
    </source>
</evidence>
<organism evidence="6 7">
    <name type="scientific">Allacma fusca</name>
    <dbReference type="NCBI Taxonomy" id="39272"/>
    <lineage>
        <taxon>Eukaryota</taxon>
        <taxon>Metazoa</taxon>
        <taxon>Ecdysozoa</taxon>
        <taxon>Arthropoda</taxon>
        <taxon>Hexapoda</taxon>
        <taxon>Collembola</taxon>
        <taxon>Symphypleona</taxon>
        <taxon>Sminthuridae</taxon>
        <taxon>Allacma</taxon>
    </lineage>
</organism>
<keyword evidence="2" id="KW-0722">Serine protease inhibitor</keyword>
<dbReference type="AlphaFoldDB" id="A0A8J2PBU1"/>
<keyword evidence="7" id="KW-1185">Reference proteome</keyword>
<comment type="caution">
    <text evidence="6">The sequence shown here is derived from an EMBL/GenBank/DDBJ whole genome shotgun (WGS) entry which is preliminary data.</text>
</comment>
<evidence type="ECO:0000256" key="4">
    <source>
        <dbReference type="SAM" id="SignalP"/>
    </source>
</evidence>
<evidence type="ECO:0000256" key="1">
    <source>
        <dbReference type="ARBA" id="ARBA00022690"/>
    </source>
</evidence>
<dbReference type="GO" id="GO:0005615">
    <property type="term" value="C:extracellular space"/>
    <property type="evidence" value="ECO:0007669"/>
    <property type="project" value="TreeGrafter"/>
</dbReference>
<evidence type="ECO:0000313" key="7">
    <source>
        <dbReference type="Proteomes" id="UP000708208"/>
    </source>
</evidence>
<keyword evidence="4" id="KW-0732">Signal</keyword>
<protein>
    <recommendedName>
        <fullName evidence="5">BPTI/Kunitz inhibitor domain-containing protein</fullName>
    </recommendedName>
</protein>
<dbReference type="EMBL" id="CAJVCH010526828">
    <property type="protein sequence ID" value="CAG7822582.1"/>
    <property type="molecule type" value="Genomic_DNA"/>
</dbReference>
<proteinExistence type="predicted"/>
<dbReference type="SMART" id="SM00131">
    <property type="entry name" value="KU"/>
    <property type="match status" value="1"/>
</dbReference>
<dbReference type="OrthoDB" id="4473401at2759"/>
<dbReference type="Pfam" id="PF00014">
    <property type="entry name" value="Kunitz_BPTI"/>
    <property type="match status" value="1"/>
</dbReference>
<dbReference type="CDD" id="cd00109">
    <property type="entry name" value="Kunitz-type"/>
    <property type="match status" value="1"/>
</dbReference>
<dbReference type="InterPro" id="IPR002223">
    <property type="entry name" value="Kunitz_BPTI"/>
</dbReference>
<dbReference type="PANTHER" id="PTHR10083:SF373">
    <property type="entry name" value="SERINE PEPTIDASE INHIBITOR, KUNITZ TYPE, 2"/>
    <property type="match status" value="1"/>
</dbReference>
<dbReference type="GO" id="GO:0004867">
    <property type="term" value="F:serine-type endopeptidase inhibitor activity"/>
    <property type="evidence" value="ECO:0007669"/>
    <property type="project" value="UniProtKB-KW"/>
</dbReference>
<gene>
    <name evidence="6" type="ORF">AFUS01_LOCUS32845</name>
</gene>
<sequence>MTFAWGWLLILGLFSTCYSRHRLFSKADCMLPSDHGHCRAAIQMFYFNPQTSSCQTFLYGGCGGNKNRFDDYYFQAYTVVSSKNKQFSPKFLKFSNRKSHHENLGNQPGSGVCNAPCRRYCSCGGRNIGPTINSEIERIRCRYPEILPPGQDTPLPICPLSKEAAVTQGSVSVKSGDDGSKREKRGFGRKLRRRLKKFGKQIENVGKKIRLYYSRQKGWNAEIQEMTNLEQVCPSI</sequence>